<sequence>MVGTQYLLAEIFSKMNVAAAIVVSVAGDFVSLERRLHERLVANLPMPLDRGATRPGRGLFAYDEANSLRAEMGARVVHVHRCVSDLIVSQADSIGERCVEVSDIAFVLLPRVSIHSETQ</sequence>
<dbReference type="HOGENOM" id="CLU_2058554_0_0_5"/>
<dbReference type="Proteomes" id="UP000032611">
    <property type="component" value="Chromosome"/>
</dbReference>
<evidence type="ECO:0000313" key="2">
    <source>
        <dbReference type="Proteomes" id="UP000032611"/>
    </source>
</evidence>
<keyword evidence="2" id="KW-1185">Reference proteome</keyword>
<dbReference type="AlphaFoldDB" id="A0A0D5LTF2"/>
<protein>
    <submittedName>
        <fullName evidence="1">Uncharacterized protein</fullName>
    </submittedName>
</protein>
<evidence type="ECO:0000313" key="1">
    <source>
        <dbReference type="EMBL" id="AJY47042.1"/>
    </source>
</evidence>
<gene>
    <name evidence="1" type="ORF">TM49_17350</name>
</gene>
<dbReference type="PATRIC" id="fig|1486262.3.peg.3589"/>
<name>A0A0D5LTF2_MAREN</name>
<reference evidence="1 2" key="1">
    <citation type="journal article" date="2015" name="Genome Announc.">
        <title>Complete genome sequence of Martelella endophytica YC6887, which has antifungal activity associated with a halophyte.</title>
        <authorList>
            <person name="Khan A."/>
            <person name="Khan H."/>
            <person name="Chung E.J."/>
            <person name="Hossain M.T."/>
            <person name="Chung Y.R."/>
        </authorList>
    </citation>
    <scope>NUCLEOTIDE SEQUENCE [LARGE SCALE GENOMIC DNA]</scope>
    <source>
        <strain evidence="1">YC6887</strain>
    </source>
</reference>
<dbReference type="KEGG" id="mey:TM49_17350"/>
<dbReference type="EMBL" id="CP010803">
    <property type="protein sequence ID" value="AJY47042.1"/>
    <property type="molecule type" value="Genomic_DNA"/>
</dbReference>
<proteinExistence type="predicted"/>
<organism evidence="1 2">
    <name type="scientific">Martelella endophytica</name>
    <dbReference type="NCBI Taxonomy" id="1486262"/>
    <lineage>
        <taxon>Bacteria</taxon>
        <taxon>Pseudomonadati</taxon>
        <taxon>Pseudomonadota</taxon>
        <taxon>Alphaproteobacteria</taxon>
        <taxon>Hyphomicrobiales</taxon>
        <taxon>Aurantimonadaceae</taxon>
        <taxon>Martelella</taxon>
    </lineage>
</organism>
<accession>A0A0D5LTF2</accession>